<dbReference type="InterPro" id="IPR016187">
    <property type="entry name" value="CTDL_fold"/>
</dbReference>
<evidence type="ECO:0000256" key="2">
    <source>
        <dbReference type="SAM" id="SignalP"/>
    </source>
</evidence>
<protein>
    <submittedName>
        <fullName evidence="4">Putative LPSBP4</fullName>
    </submittedName>
</protein>
<feature type="chain" id="PRO_5012572723" evidence="2">
    <location>
        <begin position="24"/>
        <end position="187"/>
    </location>
</feature>
<dbReference type="SMART" id="SM00034">
    <property type="entry name" value="CLECT"/>
    <property type="match status" value="1"/>
</dbReference>
<evidence type="ECO:0000259" key="3">
    <source>
        <dbReference type="PROSITE" id="PS50041"/>
    </source>
</evidence>
<dbReference type="CDD" id="cd00037">
    <property type="entry name" value="CLECT"/>
    <property type="match status" value="1"/>
</dbReference>
<feature type="domain" description="C-type lectin" evidence="3">
    <location>
        <begin position="64"/>
        <end position="184"/>
    </location>
</feature>
<dbReference type="PROSITE" id="PS50041">
    <property type="entry name" value="C_TYPE_LECTIN_2"/>
    <property type="match status" value="1"/>
</dbReference>
<keyword evidence="2" id="KW-0732">Signal</keyword>
<keyword evidence="1" id="KW-1015">Disulfide bond</keyword>
<dbReference type="PROSITE" id="PS00615">
    <property type="entry name" value="C_TYPE_LECTIN_1"/>
    <property type="match status" value="1"/>
</dbReference>
<organism evidence="4">
    <name type="scientific">Reticulitermes speratus</name>
    <dbReference type="NCBI Taxonomy" id="60591"/>
    <lineage>
        <taxon>Eukaryota</taxon>
        <taxon>Metazoa</taxon>
        <taxon>Ecdysozoa</taxon>
        <taxon>Arthropoda</taxon>
        <taxon>Hexapoda</taxon>
        <taxon>Insecta</taxon>
        <taxon>Pterygota</taxon>
        <taxon>Neoptera</taxon>
        <taxon>Polyneoptera</taxon>
        <taxon>Dictyoptera</taxon>
        <taxon>Blattodea</taxon>
        <taxon>Blattoidea</taxon>
        <taxon>Termitoidae</taxon>
        <taxon>Rhinotermitidae</taxon>
        <taxon>Reticulitermes</taxon>
        <taxon>Frontotermes</taxon>
    </lineage>
</organism>
<sequence>MKASNWTLLTALGILTSACVLHSTNDGNDSDHRSDKYCDIVLQKTEVTEKECVLNLLAKGYKLYSDMGYYKVYNISSKWGQSWRRCEDDGAHLLIINSEAEANVARKFASNYPSVYAFYIGFHDFFLEGQYVTIHGQSLKAAGYSKWGSGQPDNYRGAENCGAMRRDATLADIHCSSTSWFICERER</sequence>
<dbReference type="InterPro" id="IPR016186">
    <property type="entry name" value="C-type_lectin-like/link_sf"/>
</dbReference>
<evidence type="ECO:0000256" key="1">
    <source>
        <dbReference type="ARBA" id="ARBA00023157"/>
    </source>
</evidence>
<gene>
    <name evidence="4" type="primary">LPSBP4</name>
</gene>
<dbReference type="InterPro" id="IPR018378">
    <property type="entry name" value="C-type_lectin_CS"/>
</dbReference>
<name>A0A1V1FT38_9NEOP</name>
<feature type="signal peptide" evidence="2">
    <location>
        <begin position="1"/>
        <end position="23"/>
    </location>
</feature>
<dbReference type="InterPro" id="IPR001304">
    <property type="entry name" value="C-type_lectin-like"/>
</dbReference>
<proteinExistence type="evidence at transcript level"/>
<dbReference type="InterPro" id="IPR050111">
    <property type="entry name" value="C-type_lectin/snaclec_domain"/>
</dbReference>
<dbReference type="SUPFAM" id="SSF56436">
    <property type="entry name" value="C-type lectin-like"/>
    <property type="match status" value="1"/>
</dbReference>
<dbReference type="Gene3D" id="3.10.100.10">
    <property type="entry name" value="Mannose-Binding Protein A, subunit A"/>
    <property type="match status" value="1"/>
</dbReference>
<dbReference type="Pfam" id="PF00059">
    <property type="entry name" value="Lectin_C"/>
    <property type="match status" value="1"/>
</dbReference>
<dbReference type="AlphaFoldDB" id="A0A1V1FT38"/>
<reference evidence="4" key="1">
    <citation type="journal article" date="2017" name="PLoS ONE">
        <title>Caste-, sex-, and age-dependent expression of immune-related genes in a Japanese subterranean termite, Reticulitermes speratus.</title>
        <authorList>
            <person name="Mitaka Y."/>
            <person name="Kobayashi K."/>
            <person name="Matsuura K."/>
        </authorList>
    </citation>
    <scope>NUCLEOTIDE SEQUENCE</scope>
    <source>
        <tissue evidence="4">Whole body</tissue>
    </source>
</reference>
<dbReference type="EMBL" id="FX985272">
    <property type="protein sequence ID" value="BAX07285.1"/>
    <property type="molecule type" value="mRNA"/>
</dbReference>
<evidence type="ECO:0000313" key="4">
    <source>
        <dbReference type="EMBL" id="BAX07285.1"/>
    </source>
</evidence>
<dbReference type="PANTHER" id="PTHR22803">
    <property type="entry name" value="MANNOSE, PHOSPHOLIPASE, LECTIN RECEPTOR RELATED"/>
    <property type="match status" value="1"/>
</dbReference>
<accession>A0A1V1FT38</accession>
<dbReference type="PROSITE" id="PS51257">
    <property type="entry name" value="PROKAR_LIPOPROTEIN"/>
    <property type="match status" value="1"/>
</dbReference>